<dbReference type="Pfam" id="PF01118">
    <property type="entry name" value="Semialdhyde_dh"/>
    <property type="match status" value="1"/>
</dbReference>
<dbReference type="Pfam" id="PF02774">
    <property type="entry name" value="Semialdhyde_dhC"/>
    <property type="match status" value="1"/>
</dbReference>
<dbReference type="Gene3D" id="3.30.360.10">
    <property type="entry name" value="Dihydrodipicolinate Reductase, domain 2"/>
    <property type="match status" value="1"/>
</dbReference>
<dbReference type="InterPro" id="IPR000319">
    <property type="entry name" value="Asp-semialdehyde_DH_CS"/>
</dbReference>
<name>A0A919K141_9ACTN</name>
<evidence type="ECO:0000256" key="16">
    <source>
        <dbReference type="PIRSR" id="PIRSR000148-1"/>
    </source>
</evidence>
<dbReference type="CDD" id="cd02316">
    <property type="entry name" value="VcASADH2_like_N"/>
    <property type="match status" value="1"/>
</dbReference>
<feature type="domain" description="Semialdehyde dehydrogenase NAD-binding" evidence="17">
    <location>
        <begin position="4"/>
        <end position="119"/>
    </location>
</feature>
<protein>
    <recommendedName>
        <fullName evidence="6 15">Aspartate-semialdehyde dehydrogenase</fullName>
        <shortName evidence="15">ASA dehydrogenase</shortName>
        <shortName evidence="15">ASADH</shortName>
        <ecNumber evidence="6 15">1.2.1.11</ecNumber>
    </recommendedName>
    <alternativeName>
        <fullName evidence="15">Aspartate-beta-semialdehyde dehydrogenase</fullName>
    </alternativeName>
</protein>
<gene>
    <name evidence="18" type="primary">asd_1</name>
    <name evidence="15" type="synonym">asd</name>
    <name evidence="18" type="ORF">Ari01nite_41880</name>
</gene>
<dbReference type="GO" id="GO:0071266">
    <property type="term" value="P:'de novo' L-methionine biosynthetic process"/>
    <property type="evidence" value="ECO:0007669"/>
    <property type="project" value="UniProtKB-UniRule"/>
</dbReference>
<evidence type="ECO:0000313" key="18">
    <source>
        <dbReference type="EMBL" id="GIE96723.1"/>
    </source>
</evidence>
<dbReference type="HAMAP" id="MF_02121">
    <property type="entry name" value="ASADH"/>
    <property type="match status" value="1"/>
</dbReference>
<dbReference type="GO" id="GO:0009088">
    <property type="term" value="P:threonine biosynthetic process"/>
    <property type="evidence" value="ECO:0007669"/>
    <property type="project" value="UniProtKB-UniRule"/>
</dbReference>
<dbReference type="InterPro" id="IPR036291">
    <property type="entry name" value="NAD(P)-bd_dom_sf"/>
</dbReference>
<dbReference type="GO" id="GO:0046983">
    <property type="term" value="F:protein dimerization activity"/>
    <property type="evidence" value="ECO:0007669"/>
    <property type="project" value="InterPro"/>
</dbReference>
<dbReference type="InterPro" id="IPR012280">
    <property type="entry name" value="Semialdhyde_DH_dimer_dom"/>
</dbReference>
<dbReference type="NCBIfam" id="TIGR01296">
    <property type="entry name" value="asd_B"/>
    <property type="match status" value="1"/>
</dbReference>
<dbReference type="GO" id="GO:0050661">
    <property type="term" value="F:NADP binding"/>
    <property type="evidence" value="ECO:0007669"/>
    <property type="project" value="UniProtKB-UniRule"/>
</dbReference>
<comment type="function">
    <text evidence="15">Catalyzes the NADPH-dependent formation of L-aspartate-semialdehyde (L-ASA) by the reductive dephosphorylation of L-aspartyl-4-phosphate.</text>
</comment>
<keyword evidence="11 15" id="KW-0560">Oxidoreductase</keyword>
<dbReference type="GO" id="GO:0019877">
    <property type="term" value="P:diaminopimelate biosynthetic process"/>
    <property type="evidence" value="ECO:0007669"/>
    <property type="project" value="UniProtKB-UniRule"/>
</dbReference>
<dbReference type="GO" id="GO:0009089">
    <property type="term" value="P:lysine biosynthetic process via diaminopimelate"/>
    <property type="evidence" value="ECO:0007669"/>
    <property type="project" value="UniProtKB-UniRule"/>
</dbReference>
<sequence length="343" mass="36418">MRMRIGIVGATGQVGGVMRRILAERSFPADQLRLFASARSAGRTLPWRDGEITVEDASTADYRGLDIVLFSAGKGSSKELAPRVAESGAVVIDNSSAWRMDPEVPLVVSEVNPDAARNRPRGIIANPNCTTMAAMPVLRPLHDEAGLVAMVATTYQAVSGAGLAGVSELDEQVKKVSDRATELTHDGSAAEFPEPRSFARPIAFNVLPLAGSIVDDGLGETDEEQKLRNESRKILDLPSLLVSGTCVRVPVFTGHSLQINARFARPISPQRAVELLATAPGVELSDVPTPLQAAGRDPSYVGRIRADETVANGLALFVSNDNLRKGAALNAVQVAELVAAELR</sequence>
<feature type="binding site" evidence="15">
    <location>
        <begin position="11"/>
        <end position="14"/>
    </location>
    <ligand>
        <name>NADP(+)</name>
        <dbReference type="ChEBI" id="CHEBI:58349"/>
    </ligand>
</feature>
<organism evidence="18 19">
    <name type="scientific">Paractinoplanes rishiriensis</name>
    <dbReference type="NCBI Taxonomy" id="1050105"/>
    <lineage>
        <taxon>Bacteria</taxon>
        <taxon>Bacillati</taxon>
        <taxon>Actinomycetota</taxon>
        <taxon>Actinomycetes</taxon>
        <taxon>Micromonosporales</taxon>
        <taxon>Micromonosporaceae</taxon>
        <taxon>Paractinoplanes</taxon>
    </lineage>
</organism>
<comment type="subunit">
    <text evidence="5 15">Homodimer.</text>
</comment>
<comment type="similarity">
    <text evidence="4 15">Belongs to the aspartate-semialdehyde dehydrogenase family.</text>
</comment>
<keyword evidence="19" id="KW-1185">Reference proteome</keyword>
<feature type="binding site" evidence="15">
    <location>
        <begin position="39"/>
        <end position="40"/>
    </location>
    <ligand>
        <name>NADP(+)</name>
        <dbReference type="ChEBI" id="CHEBI:58349"/>
    </ligand>
</feature>
<keyword evidence="10 15" id="KW-0220">Diaminopimelate biosynthesis</keyword>
<dbReference type="Gene3D" id="3.40.50.720">
    <property type="entry name" value="NAD(P)-binding Rossmann-like Domain"/>
    <property type="match status" value="1"/>
</dbReference>
<evidence type="ECO:0000256" key="3">
    <source>
        <dbReference type="ARBA" id="ARBA00005097"/>
    </source>
</evidence>
<evidence type="ECO:0000256" key="6">
    <source>
        <dbReference type="ARBA" id="ARBA00013120"/>
    </source>
</evidence>
<evidence type="ECO:0000256" key="9">
    <source>
        <dbReference type="ARBA" id="ARBA00022857"/>
    </source>
</evidence>
<keyword evidence="8 15" id="KW-0791">Threonine biosynthesis</keyword>
<dbReference type="NCBIfam" id="NF011456">
    <property type="entry name" value="PRK14874.1"/>
    <property type="match status" value="1"/>
</dbReference>
<dbReference type="Proteomes" id="UP000636960">
    <property type="component" value="Unassembled WGS sequence"/>
</dbReference>
<reference evidence="18" key="1">
    <citation type="submission" date="2021-01" db="EMBL/GenBank/DDBJ databases">
        <title>Whole genome shotgun sequence of Actinoplanes rishiriensis NBRC 108556.</title>
        <authorList>
            <person name="Komaki H."/>
            <person name="Tamura T."/>
        </authorList>
    </citation>
    <scope>NUCLEOTIDE SEQUENCE</scope>
    <source>
        <strain evidence="18">NBRC 108556</strain>
    </source>
</reference>
<comment type="pathway">
    <text evidence="3 15">Amino-acid biosynthesis; L-threonine biosynthesis; L-threonine from L-aspartate: step 2/5.</text>
</comment>
<dbReference type="InterPro" id="IPR000534">
    <property type="entry name" value="Semialdehyde_DH_NAD-bd"/>
</dbReference>
<evidence type="ECO:0000256" key="11">
    <source>
        <dbReference type="ARBA" id="ARBA00023002"/>
    </source>
</evidence>
<comment type="caution">
    <text evidence="15">Lacks conserved residue(s) required for the propagation of feature annotation.</text>
</comment>
<evidence type="ECO:0000256" key="10">
    <source>
        <dbReference type="ARBA" id="ARBA00022915"/>
    </source>
</evidence>
<dbReference type="SUPFAM" id="SSF51735">
    <property type="entry name" value="NAD(P)-binding Rossmann-fold domains"/>
    <property type="match status" value="1"/>
</dbReference>
<evidence type="ECO:0000256" key="12">
    <source>
        <dbReference type="ARBA" id="ARBA00023154"/>
    </source>
</evidence>
<dbReference type="PIRSF" id="PIRSF000148">
    <property type="entry name" value="ASA_dh"/>
    <property type="match status" value="1"/>
</dbReference>
<evidence type="ECO:0000256" key="2">
    <source>
        <dbReference type="ARBA" id="ARBA00005076"/>
    </source>
</evidence>
<comment type="pathway">
    <text evidence="2 15">Amino-acid biosynthesis; L-lysine biosynthesis via DAP pathway; (S)-tetrahydrodipicolinate from L-aspartate: step 2/4.</text>
</comment>
<evidence type="ECO:0000256" key="4">
    <source>
        <dbReference type="ARBA" id="ARBA00010584"/>
    </source>
</evidence>
<evidence type="ECO:0000256" key="7">
    <source>
        <dbReference type="ARBA" id="ARBA00022605"/>
    </source>
</evidence>
<dbReference type="GO" id="GO:0051287">
    <property type="term" value="F:NAD binding"/>
    <property type="evidence" value="ECO:0007669"/>
    <property type="project" value="InterPro"/>
</dbReference>
<keyword evidence="7 15" id="KW-0028">Amino-acid biosynthesis</keyword>
<feature type="active site" description="Acyl-thioester intermediate" evidence="15 16">
    <location>
        <position position="129"/>
    </location>
</feature>
<comment type="caution">
    <text evidence="18">The sequence shown here is derived from an EMBL/GenBank/DDBJ whole genome shotgun (WGS) entry which is preliminary data.</text>
</comment>
<evidence type="ECO:0000313" key="19">
    <source>
        <dbReference type="Proteomes" id="UP000636960"/>
    </source>
</evidence>
<keyword evidence="12 15" id="KW-0457">Lysine biosynthesis</keyword>
<evidence type="ECO:0000256" key="13">
    <source>
        <dbReference type="ARBA" id="ARBA00023167"/>
    </source>
</evidence>
<evidence type="ECO:0000256" key="1">
    <source>
        <dbReference type="ARBA" id="ARBA00005021"/>
    </source>
</evidence>
<dbReference type="AlphaFoldDB" id="A0A919K141"/>
<dbReference type="PANTHER" id="PTHR46278:SF2">
    <property type="entry name" value="ASPARTATE-SEMIALDEHYDE DEHYDROGENASE"/>
    <property type="match status" value="1"/>
</dbReference>
<dbReference type="GO" id="GO:0004073">
    <property type="term" value="F:aspartate-semialdehyde dehydrogenase activity"/>
    <property type="evidence" value="ECO:0007669"/>
    <property type="project" value="UniProtKB-UniRule"/>
</dbReference>
<dbReference type="InterPro" id="IPR005986">
    <property type="entry name" value="Asp_semialdehyde_DH_beta"/>
</dbReference>
<feature type="binding site" evidence="15">
    <location>
        <position position="322"/>
    </location>
    <ligand>
        <name>NADP(+)</name>
        <dbReference type="ChEBI" id="CHEBI:58349"/>
    </ligand>
</feature>
<dbReference type="SUPFAM" id="SSF55347">
    <property type="entry name" value="Glyceraldehyde-3-phosphate dehydrogenase-like, C-terminal domain"/>
    <property type="match status" value="1"/>
</dbReference>
<accession>A0A919K141</accession>
<dbReference type="PANTHER" id="PTHR46278">
    <property type="entry name" value="DEHYDROGENASE, PUTATIVE-RELATED"/>
    <property type="match status" value="1"/>
</dbReference>
<evidence type="ECO:0000256" key="14">
    <source>
        <dbReference type="ARBA" id="ARBA00047891"/>
    </source>
</evidence>
<feature type="binding site" evidence="15">
    <location>
        <begin position="159"/>
        <end position="160"/>
    </location>
    <ligand>
        <name>NADP(+)</name>
        <dbReference type="ChEBI" id="CHEBI:58349"/>
    </ligand>
</feature>
<evidence type="ECO:0000256" key="8">
    <source>
        <dbReference type="ARBA" id="ARBA00022697"/>
    </source>
</evidence>
<comment type="pathway">
    <text evidence="1 15">Amino-acid biosynthesis; L-methionine biosynthesis via de novo pathway; L-homoserine from L-aspartate: step 2/3.</text>
</comment>
<dbReference type="CDD" id="cd18131">
    <property type="entry name" value="ASADH_C_bac_euk_like"/>
    <property type="match status" value="1"/>
</dbReference>
<keyword evidence="13 15" id="KW-0486">Methionine biosynthesis</keyword>
<dbReference type="EC" id="1.2.1.11" evidence="6 15"/>
<dbReference type="SMART" id="SM00859">
    <property type="entry name" value="Semialdhyde_dh"/>
    <property type="match status" value="1"/>
</dbReference>
<feature type="binding site" evidence="15">
    <location>
        <position position="156"/>
    </location>
    <ligand>
        <name>substrate</name>
    </ligand>
</feature>
<dbReference type="PROSITE" id="PS01103">
    <property type="entry name" value="ASD"/>
    <property type="match status" value="1"/>
</dbReference>
<feature type="active site" description="Proton acceptor" evidence="15 16">
    <location>
        <position position="255"/>
    </location>
</feature>
<evidence type="ECO:0000256" key="5">
    <source>
        <dbReference type="ARBA" id="ARBA00011738"/>
    </source>
</evidence>
<dbReference type="InterPro" id="IPR012080">
    <property type="entry name" value="Asp_semialdehyde_DH"/>
</dbReference>
<dbReference type="EMBL" id="BOMV01000051">
    <property type="protein sequence ID" value="GIE96723.1"/>
    <property type="molecule type" value="Genomic_DNA"/>
</dbReference>
<comment type="catalytic activity">
    <reaction evidence="14 15">
        <text>L-aspartate 4-semialdehyde + phosphate + NADP(+) = 4-phospho-L-aspartate + NADPH + H(+)</text>
        <dbReference type="Rhea" id="RHEA:24284"/>
        <dbReference type="ChEBI" id="CHEBI:15378"/>
        <dbReference type="ChEBI" id="CHEBI:43474"/>
        <dbReference type="ChEBI" id="CHEBI:57535"/>
        <dbReference type="ChEBI" id="CHEBI:57783"/>
        <dbReference type="ChEBI" id="CHEBI:58349"/>
        <dbReference type="ChEBI" id="CHEBI:537519"/>
        <dbReference type="EC" id="1.2.1.11"/>
    </reaction>
</comment>
<proteinExistence type="inferred from homology"/>
<feature type="binding site" evidence="15">
    <location>
        <position position="248"/>
    </location>
    <ligand>
        <name>substrate</name>
    </ligand>
</feature>
<evidence type="ECO:0000259" key="17">
    <source>
        <dbReference type="SMART" id="SM00859"/>
    </source>
</evidence>
<evidence type="ECO:0000256" key="15">
    <source>
        <dbReference type="HAMAP-Rule" id="MF_02121"/>
    </source>
</evidence>
<feature type="binding site" evidence="15">
    <location>
        <position position="99"/>
    </location>
    <ligand>
        <name>phosphate</name>
        <dbReference type="ChEBI" id="CHEBI:43474"/>
    </ligand>
</feature>
<dbReference type="GO" id="GO:0009097">
    <property type="term" value="P:isoleucine biosynthetic process"/>
    <property type="evidence" value="ECO:0007669"/>
    <property type="project" value="UniProtKB-UniRule"/>
</dbReference>
<keyword evidence="9 15" id="KW-0521">NADP</keyword>